<comment type="subcellular location">
    <subcellularLocation>
        <location evidence="1">Membrane</location>
        <topology evidence="1">Multi-pass membrane protein</topology>
    </subcellularLocation>
</comment>
<accession>A0A1L7XDU5</accession>
<keyword evidence="4 5" id="KW-0472">Membrane</keyword>
<dbReference type="PIRSF" id="PIRSF006060">
    <property type="entry name" value="AA_transporter"/>
    <property type="match status" value="1"/>
</dbReference>
<dbReference type="PANTHER" id="PTHR43341">
    <property type="entry name" value="AMINO ACID PERMEASE"/>
    <property type="match status" value="1"/>
</dbReference>
<name>A0A1L7XDU5_9HELO</name>
<dbReference type="AlphaFoldDB" id="A0A1L7XDU5"/>
<evidence type="ECO:0000256" key="1">
    <source>
        <dbReference type="ARBA" id="ARBA00004141"/>
    </source>
</evidence>
<feature type="transmembrane region" description="Helical" evidence="5">
    <location>
        <begin position="81"/>
        <end position="98"/>
    </location>
</feature>
<feature type="transmembrane region" description="Helical" evidence="5">
    <location>
        <begin position="273"/>
        <end position="294"/>
    </location>
</feature>
<keyword evidence="8" id="KW-1185">Reference proteome</keyword>
<evidence type="ECO:0000313" key="8">
    <source>
        <dbReference type="Proteomes" id="UP000184330"/>
    </source>
</evidence>
<keyword evidence="2 5" id="KW-0812">Transmembrane</keyword>
<dbReference type="InterPro" id="IPR004841">
    <property type="entry name" value="AA-permease/SLC12A_dom"/>
</dbReference>
<feature type="transmembrane region" description="Helical" evidence="5">
    <location>
        <begin position="325"/>
        <end position="348"/>
    </location>
</feature>
<evidence type="ECO:0000256" key="4">
    <source>
        <dbReference type="ARBA" id="ARBA00023136"/>
    </source>
</evidence>
<dbReference type="Pfam" id="PF00324">
    <property type="entry name" value="AA_permease"/>
    <property type="match status" value="1"/>
</dbReference>
<dbReference type="EMBL" id="FJOG01000023">
    <property type="protein sequence ID" value="CZR63192.1"/>
    <property type="molecule type" value="Genomic_DNA"/>
</dbReference>
<feature type="transmembrane region" description="Helical" evidence="5">
    <location>
        <begin position="445"/>
        <end position="469"/>
    </location>
</feature>
<evidence type="ECO:0000256" key="2">
    <source>
        <dbReference type="ARBA" id="ARBA00022692"/>
    </source>
</evidence>
<evidence type="ECO:0000256" key="5">
    <source>
        <dbReference type="SAM" id="Phobius"/>
    </source>
</evidence>
<feature type="transmembrane region" description="Helical" evidence="5">
    <location>
        <begin position="118"/>
        <end position="140"/>
    </location>
</feature>
<evidence type="ECO:0000256" key="3">
    <source>
        <dbReference type="ARBA" id="ARBA00022989"/>
    </source>
</evidence>
<dbReference type="Gene3D" id="1.20.1740.10">
    <property type="entry name" value="Amino acid/polyamine transporter I"/>
    <property type="match status" value="1"/>
</dbReference>
<gene>
    <name evidence="7" type="ORF">PAC_13088</name>
</gene>
<sequence length="547" mass="60531">MDNKYNEKVDVSDSSAAGVPAVEYGQVLDYPGEDVKEHRGDLHRTFKARHIQMICLGGCIGSGIFISTGKALRYGNYSGMYIGWTLICTMSWTVMQVMSEACCIFPTSGAFVDHAARFVDPALGFAIGFCEWFGWITVVAAEGAIFRTIISYWTISIPTAACMTIYLVVVFAIHIFPNRMFAEFEFVTAAAKVVAMIVILITCIAIVAGAGPTGSTHHAENYNDLPAFPNGYKGVAQTFLLAAWSTGGQEIMGITNGEADMPRWNLPRACNQLLIRIFIFYLGSITMITVLVPYTDSRLLGTSTIAASPFVIAMNDAGIKVLPDILNVIVLIGLCAIGAESLYISSRISTAMARMHMFPKIFGRIDSKGRPYMSLLIAMALSTIFTYINCSNTGAVIFTWFSSITATVYFLAYITICITNWRMHAAFKAQNDNPLTLQYAYKNKFFPFGSVFLFTTSIFVLASVFYVSLFPIGAATTAENFFETFLCVPLFIVLYLGYKIVYKTKFVDPAKADLHTGRRPLSESDIAFLDAYYSKPWHKRAFTYLTF</sequence>
<dbReference type="GO" id="GO:0015171">
    <property type="term" value="F:amino acid transmembrane transporter activity"/>
    <property type="evidence" value="ECO:0007669"/>
    <property type="project" value="TreeGrafter"/>
</dbReference>
<evidence type="ECO:0000259" key="6">
    <source>
        <dbReference type="Pfam" id="PF00324"/>
    </source>
</evidence>
<organism evidence="7 8">
    <name type="scientific">Phialocephala subalpina</name>
    <dbReference type="NCBI Taxonomy" id="576137"/>
    <lineage>
        <taxon>Eukaryota</taxon>
        <taxon>Fungi</taxon>
        <taxon>Dikarya</taxon>
        <taxon>Ascomycota</taxon>
        <taxon>Pezizomycotina</taxon>
        <taxon>Leotiomycetes</taxon>
        <taxon>Helotiales</taxon>
        <taxon>Mollisiaceae</taxon>
        <taxon>Phialocephala</taxon>
        <taxon>Phialocephala fortinii species complex</taxon>
    </lineage>
</organism>
<feature type="domain" description="Amino acid permease/ SLC12A" evidence="6">
    <location>
        <begin position="50"/>
        <end position="506"/>
    </location>
</feature>
<keyword evidence="3 5" id="KW-1133">Transmembrane helix</keyword>
<reference evidence="7 8" key="1">
    <citation type="submission" date="2016-03" db="EMBL/GenBank/DDBJ databases">
        <authorList>
            <person name="Ploux O."/>
        </authorList>
    </citation>
    <scope>NUCLEOTIDE SEQUENCE [LARGE SCALE GENOMIC DNA]</scope>
    <source>
        <strain evidence="7 8">UAMH 11012</strain>
    </source>
</reference>
<feature type="transmembrane region" description="Helical" evidence="5">
    <location>
        <begin position="394"/>
        <end position="418"/>
    </location>
</feature>
<protein>
    <submittedName>
        <fullName evidence="7">Related to amino acid transport protein GAP1</fullName>
    </submittedName>
</protein>
<evidence type="ECO:0000313" key="7">
    <source>
        <dbReference type="EMBL" id="CZR63192.1"/>
    </source>
</evidence>
<dbReference type="InterPro" id="IPR050524">
    <property type="entry name" value="APC_YAT"/>
</dbReference>
<dbReference type="OrthoDB" id="3900342at2759"/>
<dbReference type="GO" id="GO:0016020">
    <property type="term" value="C:membrane"/>
    <property type="evidence" value="ECO:0007669"/>
    <property type="project" value="UniProtKB-SubCell"/>
</dbReference>
<feature type="transmembrane region" description="Helical" evidence="5">
    <location>
        <begin position="189"/>
        <end position="210"/>
    </location>
</feature>
<feature type="transmembrane region" description="Helical" evidence="5">
    <location>
        <begin position="481"/>
        <end position="501"/>
    </location>
</feature>
<dbReference type="Proteomes" id="UP000184330">
    <property type="component" value="Unassembled WGS sequence"/>
</dbReference>
<feature type="transmembrane region" description="Helical" evidence="5">
    <location>
        <begin position="369"/>
        <end position="388"/>
    </location>
</feature>
<dbReference type="PANTHER" id="PTHR43341:SF37">
    <property type="entry name" value="AMINO ACID TRANSPORTER (EUROFUNG)"/>
    <property type="match status" value="1"/>
</dbReference>
<proteinExistence type="predicted"/>
<feature type="transmembrane region" description="Helical" evidence="5">
    <location>
        <begin position="152"/>
        <end position="177"/>
    </location>
</feature>